<dbReference type="PANTHER" id="PTHR30204:SF82">
    <property type="entry name" value="TRANSCRIPTIONAL REGULATOR, MERR FAMILY"/>
    <property type="match status" value="1"/>
</dbReference>
<keyword evidence="1" id="KW-0238">DNA-binding</keyword>
<dbReference type="SUPFAM" id="SSF46955">
    <property type="entry name" value="Putative DNA-binding domain"/>
    <property type="match status" value="1"/>
</dbReference>
<comment type="caution">
    <text evidence="4">The sequence shown here is derived from an EMBL/GenBank/DDBJ whole genome shotgun (WGS) entry which is preliminary data.</text>
</comment>
<dbReference type="AlphaFoldDB" id="A0AA91V8G8"/>
<dbReference type="PRINTS" id="PR00040">
    <property type="entry name" value="HTHMERR"/>
</dbReference>
<feature type="domain" description="HTH merR-type" evidence="3">
    <location>
        <begin position="1"/>
        <end position="73"/>
    </location>
</feature>
<dbReference type="EMBL" id="NVOR01000125">
    <property type="protein sequence ID" value="PED80179.1"/>
    <property type="molecule type" value="Genomic_DNA"/>
</dbReference>
<evidence type="ECO:0000313" key="4">
    <source>
        <dbReference type="EMBL" id="PED80179.1"/>
    </source>
</evidence>
<feature type="coiled-coil region" evidence="2">
    <location>
        <begin position="85"/>
        <end position="119"/>
    </location>
</feature>
<evidence type="ECO:0000256" key="1">
    <source>
        <dbReference type="ARBA" id="ARBA00023125"/>
    </source>
</evidence>
<dbReference type="Pfam" id="PF13411">
    <property type="entry name" value="MerR_1"/>
    <property type="match status" value="1"/>
</dbReference>
<evidence type="ECO:0000256" key="2">
    <source>
        <dbReference type="SAM" id="Coils"/>
    </source>
</evidence>
<dbReference type="InterPro" id="IPR047057">
    <property type="entry name" value="MerR_fam"/>
</dbReference>
<dbReference type="Proteomes" id="UP000221020">
    <property type="component" value="Unassembled WGS sequence"/>
</dbReference>
<dbReference type="InterPro" id="IPR009061">
    <property type="entry name" value="DNA-bd_dom_put_sf"/>
</dbReference>
<evidence type="ECO:0000313" key="5">
    <source>
        <dbReference type="Proteomes" id="UP000221020"/>
    </source>
</evidence>
<dbReference type="GO" id="GO:0003700">
    <property type="term" value="F:DNA-binding transcription factor activity"/>
    <property type="evidence" value="ECO:0007669"/>
    <property type="project" value="InterPro"/>
</dbReference>
<organism evidence="4 5">
    <name type="scientific">Bacillus pseudomycoides</name>
    <dbReference type="NCBI Taxonomy" id="64104"/>
    <lineage>
        <taxon>Bacteria</taxon>
        <taxon>Bacillati</taxon>
        <taxon>Bacillota</taxon>
        <taxon>Bacilli</taxon>
        <taxon>Bacillales</taxon>
        <taxon>Bacillaceae</taxon>
        <taxon>Bacillus</taxon>
        <taxon>Bacillus cereus group</taxon>
    </lineage>
</organism>
<evidence type="ECO:0000259" key="3">
    <source>
        <dbReference type="PROSITE" id="PS50937"/>
    </source>
</evidence>
<dbReference type="SMART" id="SM00422">
    <property type="entry name" value="HTH_MERR"/>
    <property type="match status" value="1"/>
</dbReference>
<gene>
    <name evidence="4" type="ORF">CON65_24075</name>
</gene>
<dbReference type="Gene3D" id="1.10.1660.10">
    <property type="match status" value="1"/>
</dbReference>
<dbReference type="CDD" id="cd01109">
    <property type="entry name" value="HTH_YyaN"/>
    <property type="match status" value="1"/>
</dbReference>
<protein>
    <submittedName>
        <fullName evidence="4">MerR family transcriptional regulator</fullName>
    </submittedName>
</protein>
<dbReference type="RefSeq" id="WP_097898244.1">
    <property type="nucleotide sequence ID" value="NZ_NVOR01000125.1"/>
</dbReference>
<proteinExistence type="predicted"/>
<keyword evidence="2" id="KW-0175">Coiled coil</keyword>
<dbReference type="PANTHER" id="PTHR30204">
    <property type="entry name" value="REDOX-CYCLING DRUG-SENSING TRANSCRIPTIONAL ACTIVATOR SOXR"/>
    <property type="match status" value="1"/>
</dbReference>
<sequence length="124" mass="14696">MENIYTIKQISKITGLTVHTLRYYEKIGLLNGVSRDINGYRQYSEADISWINFLIRLRVTGMSVTDMKLFSDLRSQGEPTISARRELLEIHQNKVLKEMKELKDNLVKIEEKIDYYKRMEGHRK</sequence>
<dbReference type="InterPro" id="IPR000551">
    <property type="entry name" value="MerR-type_HTH_dom"/>
</dbReference>
<dbReference type="GO" id="GO:0003677">
    <property type="term" value="F:DNA binding"/>
    <property type="evidence" value="ECO:0007669"/>
    <property type="project" value="UniProtKB-KW"/>
</dbReference>
<reference evidence="4 5" key="1">
    <citation type="submission" date="2017-09" db="EMBL/GenBank/DDBJ databases">
        <title>Large-scale bioinformatics analysis of Bacillus genomes uncovers conserved roles of natural products in bacterial physiology.</title>
        <authorList>
            <consortium name="Agbiome Team Llc"/>
            <person name="Bleich R.M."/>
            <person name="Grubbs K.J."/>
            <person name="Santa Maria K.C."/>
            <person name="Allen S.E."/>
            <person name="Farag S."/>
            <person name="Shank E.A."/>
            <person name="Bowers A."/>
        </authorList>
    </citation>
    <scope>NUCLEOTIDE SEQUENCE [LARGE SCALE GENOMIC DNA]</scope>
    <source>
        <strain evidence="4 5">AFS092012</strain>
    </source>
</reference>
<dbReference type="PROSITE" id="PS50937">
    <property type="entry name" value="HTH_MERR_2"/>
    <property type="match status" value="1"/>
</dbReference>
<accession>A0AA91V8G8</accession>
<name>A0AA91V8G8_9BACI</name>